<proteinExistence type="predicted"/>
<organism evidence="1 2">
    <name type="scientific">Podarcis lilfordi</name>
    <name type="common">Lilford's wall lizard</name>
    <dbReference type="NCBI Taxonomy" id="74358"/>
    <lineage>
        <taxon>Eukaryota</taxon>
        <taxon>Metazoa</taxon>
        <taxon>Chordata</taxon>
        <taxon>Craniata</taxon>
        <taxon>Vertebrata</taxon>
        <taxon>Euteleostomi</taxon>
        <taxon>Lepidosauria</taxon>
        <taxon>Squamata</taxon>
        <taxon>Bifurcata</taxon>
        <taxon>Unidentata</taxon>
        <taxon>Episquamata</taxon>
        <taxon>Laterata</taxon>
        <taxon>Lacertibaenia</taxon>
        <taxon>Lacertidae</taxon>
        <taxon>Podarcis</taxon>
    </lineage>
</organism>
<dbReference type="AlphaFoldDB" id="A0AA35LGU5"/>
<dbReference type="EMBL" id="OX395142">
    <property type="protein sequence ID" value="CAI5796071.1"/>
    <property type="molecule type" value="Genomic_DNA"/>
</dbReference>
<sequence>MGHIFLIFFPGTKAFMWVAGSSPLSNKVFALKKLGFQCKLRAASHTVLRLRYHFQSIGGMPVLKGTCAHYFQLGGFNIGANVKLLPISFVNIFNSVFKISPFSAVLFLHILEEEERHFSSAPSCIIKQPDQIVAGDTMTSGLV</sequence>
<name>A0AA35LGU5_9SAUR</name>
<dbReference type="Proteomes" id="UP001178461">
    <property type="component" value="Chromosome 17"/>
</dbReference>
<reference evidence="1" key="1">
    <citation type="submission" date="2022-12" db="EMBL/GenBank/DDBJ databases">
        <authorList>
            <person name="Alioto T."/>
            <person name="Alioto T."/>
            <person name="Gomez Garrido J."/>
        </authorList>
    </citation>
    <scope>NUCLEOTIDE SEQUENCE</scope>
</reference>
<gene>
    <name evidence="1" type="ORF">PODLI_1B031819</name>
</gene>
<accession>A0AA35LGU5</accession>
<evidence type="ECO:0000313" key="1">
    <source>
        <dbReference type="EMBL" id="CAI5796071.1"/>
    </source>
</evidence>
<evidence type="ECO:0000313" key="2">
    <source>
        <dbReference type="Proteomes" id="UP001178461"/>
    </source>
</evidence>
<protein>
    <submittedName>
        <fullName evidence="1">Uncharacterized protein</fullName>
    </submittedName>
</protein>
<keyword evidence="2" id="KW-1185">Reference proteome</keyword>